<accession>A0ABZ2AG69</accession>
<organism evidence="1 2">
    <name type="scientific">Metamycoplasma gateae</name>
    <dbReference type="NCBI Taxonomy" id="35769"/>
    <lineage>
        <taxon>Bacteria</taxon>
        <taxon>Bacillati</taxon>
        <taxon>Mycoplasmatota</taxon>
        <taxon>Mycoplasmoidales</taxon>
        <taxon>Metamycoplasmataceae</taxon>
        <taxon>Metamycoplasma</taxon>
    </lineage>
</organism>
<evidence type="ECO:0000313" key="1">
    <source>
        <dbReference type="EMBL" id="WVN21134.1"/>
    </source>
</evidence>
<name>A0ABZ2AG69_9BACT</name>
<dbReference type="RefSeq" id="WP_330463165.1">
    <property type="nucleotide sequence ID" value="NZ_CP143578.1"/>
</dbReference>
<reference evidence="1" key="1">
    <citation type="submission" date="2024-01" db="EMBL/GenBank/DDBJ databases">
        <title>Complete genome sequence of Mycoplasma gateae strain 3700.</title>
        <authorList>
            <person name="Spergser J."/>
        </authorList>
    </citation>
    <scope>NUCLEOTIDE SEQUENCE [LARGE SCALE GENOMIC DNA]</scope>
    <source>
        <strain evidence="1">3700</strain>
    </source>
</reference>
<sequence>MKKIPFFLLTPTLAMPLVAISCVNKDAKYYDELQLNSTFSVEKENIDKVGNIFDQKVDITRIKNLETREEETVNISLWEVYSAIDAEIVKIYDGDTMLVRVLEKNERTTAFNVGDEIKIRIALIDTLEQNVRDVTEREKKLAHLDSEYVESILPANTRVRIISENWSDGSYDRKIGYLFFGENYEQNFSINMLANGWTLPRINNNELKNFITDYEKIKKSSIKSYLLPYIARAFNHGYTKQRGFYAKDGVNVVLNGTSQNIKFYTPMDLAKEYIAHGSSLMSDAYQFLYPFNIEKNNAKKFNNAQNNIYEFLDKVNNKK</sequence>
<dbReference type="SUPFAM" id="SSF50199">
    <property type="entry name" value="Staphylococcal nuclease"/>
    <property type="match status" value="1"/>
</dbReference>
<gene>
    <name evidence="1" type="ORF">V2E26_01815</name>
</gene>
<proteinExistence type="predicted"/>
<dbReference type="PROSITE" id="PS51257">
    <property type="entry name" value="PROKAR_LIPOPROTEIN"/>
    <property type="match status" value="1"/>
</dbReference>
<dbReference type="EMBL" id="CP143578">
    <property type="protein sequence ID" value="WVN21134.1"/>
    <property type="molecule type" value="Genomic_DNA"/>
</dbReference>
<evidence type="ECO:0000313" key="2">
    <source>
        <dbReference type="Proteomes" id="UP001431935"/>
    </source>
</evidence>
<dbReference type="Proteomes" id="UP001431935">
    <property type="component" value="Chromosome"/>
</dbReference>
<dbReference type="Gene3D" id="2.40.50.90">
    <property type="match status" value="1"/>
</dbReference>
<protein>
    <submittedName>
        <fullName evidence="1">Thermonuclease family protein</fullName>
    </submittedName>
</protein>
<keyword evidence="2" id="KW-1185">Reference proteome</keyword>
<dbReference type="InterPro" id="IPR035437">
    <property type="entry name" value="SNase_OB-fold_sf"/>
</dbReference>